<accession>A0A0S7BDH7</accession>
<keyword evidence="5" id="KW-1185">Reference proteome</keyword>
<evidence type="ECO:0000256" key="2">
    <source>
        <dbReference type="ARBA" id="ARBA00023295"/>
    </source>
</evidence>
<evidence type="ECO:0000259" key="3">
    <source>
        <dbReference type="SMART" id="SM00642"/>
    </source>
</evidence>
<organism evidence="4">
    <name type="scientific">Longilinea arvoryzae</name>
    <dbReference type="NCBI Taxonomy" id="360412"/>
    <lineage>
        <taxon>Bacteria</taxon>
        <taxon>Bacillati</taxon>
        <taxon>Chloroflexota</taxon>
        <taxon>Anaerolineae</taxon>
        <taxon>Anaerolineales</taxon>
        <taxon>Anaerolineaceae</taxon>
        <taxon>Longilinea</taxon>
    </lineage>
</organism>
<sequence length="456" mass="50866">MKSHWTNSAIFYHIYPLGLCGAPRRNDFSAGPVARLEQLYPWLDHIQSLGANALYLGPLFESTAHGYDTADYYQVDRRLGTNETLAALARELHRRGLRLVLDGVFNHVGRDFWAFRDVQANGQGSAYAGWFKGLDFGKRSPYGDAFAYDGWSGNFDLVRLDGDHPDVRRHLLDAVTQWTEQFGIDGLRLDAADQLSDGFLEALGAHCRGLRSDFWLMGEIVFGDYRRLLGPGRCDSVTNYEAYKGLYSSLNDHNYFEIAYALKRQFGEQGIYRGFGLYNFADNHDVDRVASRLKDAAHLYPLYALLFSMPGIPSVYYGSEWGLPGARTPHSDAALRPALDLARAAQPAPQPDLPAALRKLAAVRGASPALQRGDYHELYVSAGQLAFERALPGERVIVALNASPEPIAIDMPIPEPDARLVDLLNPGEEFALRNGKARVEIPPTWGRIMRMLNDEC</sequence>
<dbReference type="InterPro" id="IPR017853">
    <property type="entry name" value="GH"/>
</dbReference>
<dbReference type="Gene3D" id="2.60.40.1180">
    <property type="entry name" value="Golgi alpha-mannosidase II"/>
    <property type="match status" value="1"/>
</dbReference>
<evidence type="ECO:0000313" key="4">
    <source>
        <dbReference type="EMBL" id="GAP12880.1"/>
    </source>
</evidence>
<dbReference type="Gene3D" id="3.20.20.80">
    <property type="entry name" value="Glycosidases"/>
    <property type="match status" value="1"/>
</dbReference>
<feature type="domain" description="Glycosyl hydrolase family 13 catalytic" evidence="3">
    <location>
        <begin position="38"/>
        <end position="364"/>
    </location>
</feature>
<dbReference type="SUPFAM" id="SSF51445">
    <property type="entry name" value="(Trans)glycosidases"/>
    <property type="match status" value="1"/>
</dbReference>
<protein>
    <submittedName>
        <fullName evidence="4">Glycosidase</fullName>
    </submittedName>
</protein>
<dbReference type="SUPFAM" id="SSF51011">
    <property type="entry name" value="Glycosyl hydrolase domain"/>
    <property type="match status" value="1"/>
</dbReference>
<dbReference type="OrthoDB" id="9805159at2"/>
<name>A0A0S7BDH7_9CHLR</name>
<dbReference type="GO" id="GO:0016798">
    <property type="term" value="F:hydrolase activity, acting on glycosyl bonds"/>
    <property type="evidence" value="ECO:0007669"/>
    <property type="project" value="UniProtKB-KW"/>
</dbReference>
<reference evidence="4" key="1">
    <citation type="submission" date="2015-07" db="EMBL/GenBank/DDBJ databases">
        <title>Draft Genome Sequences of Anaerolinea thermolimosa IMO-1, Bellilinea caldifistulae GOMI-1, Leptolinea tardivitalis YMTK-2, Levilinea saccharolytica KIBI-1,Longilinea arvoryzae KOME-1, Previously Described as Members of the Anaerolineaceae (Chloroflexi).</title>
        <authorList>
            <person name="Sekiguchi Y."/>
            <person name="Ohashi A."/>
            <person name="Matsuura N."/>
            <person name="Tourlousse M.D."/>
        </authorList>
    </citation>
    <scope>NUCLEOTIDE SEQUENCE [LARGE SCALE GENOMIC DNA]</scope>
    <source>
        <strain evidence="4">KOME-1</strain>
    </source>
</reference>
<dbReference type="PANTHER" id="PTHR10357:SF210">
    <property type="entry name" value="MALTODEXTRIN GLUCOSIDASE"/>
    <property type="match status" value="1"/>
</dbReference>
<keyword evidence="1" id="KW-0378">Hydrolase</keyword>
<gene>
    <name evidence="4" type="ORF">LARV_00620</name>
</gene>
<dbReference type="SMART" id="SM00642">
    <property type="entry name" value="Aamy"/>
    <property type="match status" value="1"/>
</dbReference>
<keyword evidence="2 4" id="KW-0326">Glycosidase</keyword>
<dbReference type="RefSeq" id="WP_075072267.1">
    <property type="nucleotide sequence ID" value="NZ_DF967972.1"/>
</dbReference>
<dbReference type="Pfam" id="PF00128">
    <property type="entry name" value="Alpha-amylase"/>
    <property type="match status" value="1"/>
</dbReference>
<dbReference type="STRING" id="360412.LARV_00620"/>
<dbReference type="CDD" id="cd11353">
    <property type="entry name" value="AmyAc_euk_bac_CMD_like"/>
    <property type="match status" value="1"/>
</dbReference>
<dbReference type="InterPro" id="IPR013780">
    <property type="entry name" value="Glyco_hydro_b"/>
</dbReference>
<dbReference type="InterPro" id="IPR006047">
    <property type="entry name" value="GH13_cat_dom"/>
</dbReference>
<dbReference type="GO" id="GO:0005975">
    <property type="term" value="P:carbohydrate metabolic process"/>
    <property type="evidence" value="ECO:0007669"/>
    <property type="project" value="InterPro"/>
</dbReference>
<proteinExistence type="predicted"/>
<dbReference type="Gene3D" id="3.90.400.10">
    <property type="entry name" value="Oligo-1,6-glucosidase, Domain 2"/>
    <property type="match status" value="1"/>
</dbReference>
<evidence type="ECO:0000313" key="5">
    <source>
        <dbReference type="Proteomes" id="UP000055060"/>
    </source>
</evidence>
<dbReference type="Proteomes" id="UP000055060">
    <property type="component" value="Unassembled WGS sequence"/>
</dbReference>
<dbReference type="InterPro" id="IPR045857">
    <property type="entry name" value="O16G_dom_2"/>
</dbReference>
<dbReference type="PANTHER" id="PTHR10357">
    <property type="entry name" value="ALPHA-AMYLASE FAMILY MEMBER"/>
    <property type="match status" value="1"/>
</dbReference>
<dbReference type="EMBL" id="DF967972">
    <property type="protein sequence ID" value="GAP12880.1"/>
    <property type="molecule type" value="Genomic_DNA"/>
</dbReference>
<evidence type="ECO:0000256" key="1">
    <source>
        <dbReference type="ARBA" id="ARBA00022801"/>
    </source>
</evidence>
<dbReference type="AlphaFoldDB" id="A0A0S7BDH7"/>